<dbReference type="Proteomes" id="UP000325286">
    <property type="component" value="Chromosome"/>
</dbReference>
<accession>A0A5B9QPI4</accession>
<dbReference type="EMBL" id="CP042914">
    <property type="protein sequence ID" value="QEG39812.1"/>
    <property type="molecule type" value="Genomic_DNA"/>
</dbReference>
<evidence type="ECO:0000313" key="1">
    <source>
        <dbReference type="EMBL" id="QEG39812.1"/>
    </source>
</evidence>
<sequence>MPNLIHLDLTGNREVTDAGLEHLAATKTLRKLSLIDTAVTQDGINRLQAQLPEYEI</sequence>
<reference evidence="1 2" key="1">
    <citation type="submission" date="2019-08" db="EMBL/GenBank/DDBJ databases">
        <title>Deep-cultivation of Planctomycetes and their phenomic and genomic characterization uncovers novel biology.</title>
        <authorList>
            <person name="Wiegand S."/>
            <person name="Jogler M."/>
            <person name="Boedeker C."/>
            <person name="Pinto D."/>
            <person name="Vollmers J."/>
            <person name="Rivas-Marin E."/>
            <person name="Kohn T."/>
            <person name="Peeters S.H."/>
            <person name="Heuer A."/>
            <person name="Rast P."/>
            <person name="Oberbeckmann S."/>
            <person name="Bunk B."/>
            <person name="Jeske O."/>
            <person name="Meyerdierks A."/>
            <person name="Storesund J.E."/>
            <person name="Kallscheuer N."/>
            <person name="Luecker S."/>
            <person name="Lage O.M."/>
            <person name="Pohl T."/>
            <person name="Merkel B.J."/>
            <person name="Hornburger P."/>
            <person name="Mueller R.-W."/>
            <person name="Bruemmer F."/>
            <person name="Labrenz M."/>
            <person name="Spormann A.M."/>
            <person name="Op den Camp H."/>
            <person name="Overmann J."/>
            <person name="Amann R."/>
            <person name="Jetten M.S.M."/>
            <person name="Mascher T."/>
            <person name="Medema M.H."/>
            <person name="Devos D.P."/>
            <person name="Kaster A.-K."/>
            <person name="Ovreas L."/>
            <person name="Rohde M."/>
            <person name="Galperin M.Y."/>
            <person name="Jogler C."/>
        </authorList>
    </citation>
    <scope>NUCLEOTIDE SEQUENCE [LARGE SCALE GENOMIC DNA]</scope>
    <source>
        <strain evidence="1 2">UC8</strain>
    </source>
</reference>
<dbReference type="InterPro" id="IPR032675">
    <property type="entry name" value="LRR_dom_sf"/>
</dbReference>
<protein>
    <recommendedName>
        <fullName evidence="3">Leucine Rich repeats (2 copies)</fullName>
    </recommendedName>
</protein>
<dbReference type="AlphaFoldDB" id="A0A5B9QPI4"/>
<gene>
    <name evidence="1" type="ORF">UC8_18110</name>
</gene>
<organism evidence="1 2">
    <name type="scientific">Roseimaritima ulvae</name>
    <dbReference type="NCBI Taxonomy" id="980254"/>
    <lineage>
        <taxon>Bacteria</taxon>
        <taxon>Pseudomonadati</taxon>
        <taxon>Planctomycetota</taxon>
        <taxon>Planctomycetia</taxon>
        <taxon>Pirellulales</taxon>
        <taxon>Pirellulaceae</taxon>
        <taxon>Roseimaritima</taxon>
    </lineage>
</organism>
<dbReference type="RefSeq" id="WP_148080172.1">
    <property type="nucleotide sequence ID" value="NZ_CP042914.1"/>
</dbReference>
<name>A0A5B9QPI4_9BACT</name>
<keyword evidence="2" id="KW-1185">Reference proteome</keyword>
<proteinExistence type="predicted"/>
<dbReference type="Gene3D" id="3.80.10.10">
    <property type="entry name" value="Ribonuclease Inhibitor"/>
    <property type="match status" value="1"/>
</dbReference>
<evidence type="ECO:0000313" key="2">
    <source>
        <dbReference type="Proteomes" id="UP000325286"/>
    </source>
</evidence>
<dbReference type="SUPFAM" id="SSF52047">
    <property type="entry name" value="RNI-like"/>
    <property type="match status" value="1"/>
</dbReference>
<evidence type="ECO:0008006" key="3">
    <source>
        <dbReference type="Google" id="ProtNLM"/>
    </source>
</evidence>
<dbReference type="KEGG" id="rul:UC8_18110"/>